<proteinExistence type="predicted"/>
<sequence>MRRLKRKRRKMRHQVSVYCFDFNSDPKCPISCKIMAPPCSIVMECLATRTDIVSNGEIMVLDRFCPWKLHLFELEQKLKTEPSIKYVLSQ</sequence>
<gene>
    <name evidence="1" type="ORF">L1987_15196</name>
</gene>
<dbReference type="EMBL" id="CM042022">
    <property type="protein sequence ID" value="KAI3815525.1"/>
    <property type="molecule type" value="Genomic_DNA"/>
</dbReference>
<name>A0ACB9J7H0_9ASTR</name>
<accession>A0ACB9J7H0</accession>
<evidence type="ECO:0000313" key="2">
    <source>
        <dbReference type="Proteomes" id="UP001056120"/>
    </source>
</evidence>
<dbReference type="Proteomes" id="UP001056120">
    <property type="component" value="Linkage Group LG05"/>
</dbReference>
<evidence type="ECO:0000313" key="1">
    <source>
        <dbReference type="EMBL" id="KAI3815525.1"/>
    </source>
</evidence>
<organism evidence="1 2">
    <name type="scientific">Smallanthus sonchifolius</name>
    <dbReference type="NCBI Taxonomy" id="185202"/>
    <lineage>
        <taxon>Eukaryota</taxon>
        <taxon>Viridiplantae</taxon>
        <taxon>Streptophyta</taxon>
        <taxon>Embryophyta</taxon>
        <taxon>Tracheophyta</taxon>
        <taxon>Spermatophyta</taxon>
        <taxon>Magnoliopsida</taxon>
        <taxon>eudicotyledons</taxon>
        <taxon>Gunneridae</taxon>
        <taxon>Pentapetalae</taxon>
        <taxon>asterids</taxon>
        <taxon>campanulids</taxon>
        <taxon>Asterales</taxon>
        <taxon>Asteraceae</taxon>
        <taxon>Asteroideae</taxon>
        <taxon>Heliantheae alliance</taxon>
        <taxon>Millerieae</taxon>
        <taxon>Smallanthus</taxon>
    </lineage>
</organism>
<reference evidence="2" key="1">
    <citation type="journal article" date="2022" name="Mol. Ecol. Resour.">
        <title>The genomes of chicory, endive, great burdock and yacon provide insights into Asteraceae palaeo-polyploidization history and plant inulin production.</title>
        <authorList>
            <person name="Fan W."/>
            <person name="Wang S."/>
            <person name="Wang H."/>
            <person name="Wang A."/>
            <person name="Jiang F."/>
            <person name="Liu H."/>
            <person name="Zhao H."/>
            <person name="Xu D."/>
            <person name="Zhang Y."/>
        </authorList>
    </citation>
    <scope>NUCLEOTIDE SEQUENCE [LARGE SCALE GENOMIC DNA]</scope>
    <source>
        <strain evidence="2">cv. Yunnan</strain>
    </source>
</reference>
<comment type="caution">
    <text evidence="1">The sequence shown here is derived from an EMBL/GenBank/DDBJ whole genome shotgun (WGS) entry which is preliminary data.</text>
</comment>
<reference evidence="1 2" key="2">
    <citation type="journal article" date="2022" name="Mol. Ecol. Resour.">
        <title>The genomes of chicory, endive, great burdock and yacon provide insights into Asteraceae paleo-polyploidization history and plant inulin production.</title>
        <authorList>
            <person name="Fan W."/>
            <person name="Wang S."/>
            <person name="Wang H."/>
            <person name="Wang A."/>
            <person name="Jiang F."/>
            <person name="Liu H."/>
            <person name="Zhao H."/>
            <person name="Xu D."/>
            <person name="Zhang Y."/>
        </authorList>
    </citation>
    <scope>NUCLEOTIDE SEQUENCE [LARGE SCALE GENOMIC DNA]</scope>
    <source>
        <strain evidence="2">cv. Yunnan</strain>
        <tissue evidence="1">Leaves</tissue>
    </source>
</reference>
<protein>
    <submittedName>
        <fullName evidence="1">Uncharacterized protein</fullName>
    </submittedName>
</protein>
<keyword evidence="2" id="KW-1185">Reference proteome</keyword>